<dbReference type="InterPro" id="IPR032282">
    <property type="entry name" value="HAGH_C"/>
</dbReference>
<comment type="pathway">
    <text evidence="2 7">Secondary metabolite metabolism; methylglyoxal degradation; (R)-lactate from methylglyoxal: step 2/2.</text>
</comment>
<evidence type="ECO:0000256" key="2">
    <source>
        <dbReference type="ARBA" id="ARBA00004963"/>
    </source>
</evidence>
<organism evidence="9 10">
    <name type="scientific">Oxalobacter aliiformigenes</name>
    <dbReference type="NCBI Taxonomy" id="2946593"/>
    <lineage>
        <taxon>Bacteria</taxon>
        <taxon>Pseudomonadati</taxon>
        <taxon>Pseudomonadota</taxon>
        <taxon>Betaproteobacteria</taxon>
        <taxon>Burkholderiales</taxon>
        <taxon>Oxalobacteraceae</taxon>
        <taxon>Oxalobacter</taxon>
    </lineage>
</organism>
<dbReference type="InterPro" id="IPR036866">
    <property type="entry name" value="RibonucZ/Hydroxyglut_hydro"/>
</dbReference>
<evidence type="ECO:0000256" key="7">
    <source>
        <dbReference type="HAMAP-Rule" id="MF_01374"/>
    </source>
</evidence>
<dbReference type="RefSeq" id="WP_269265319.1">
    <property type="nucleotide sequence ID" value="NZ_CP098248.1"/>
</dbReference>
<comment type="similarity">
    <text evidence="3 7">Belongs to the metallo-beta-lactamase superfamily. Glyoxalase II family.</text>
</comment>
<feature type="binding site" evidence="7">
    <location>
        <position position="136"/>
    </location>
    <ligand>
        <name>Zn(2+)</name>
        <dbReference type="ChEBI" id="CHEBI:29105"/>
        <label>1</label>
    </ligand>
</feature>
<comment type="catalytic activity">
    <reaction evidence="1 7">
        <text>an S-(2-hydroxyacyl)glutathione + H2O = a 2-hydroxy carboxylate + glutathione + H(+)</text>
        <dbReference type="Rhea" id="RHEA:21864"/>
        <dbReference type="ChEBI" id="CHEBI:15377"/>
        <dbReference type="ChEBI" id="CHEBI:15378"/>
        <dbReference type="ChEBI" id="CHEBI:57925"/>
        <dbReference type="ChEBI" id="CHEBI:58896"/>
        <dbReference type="ChEBI" id="CHEBI:71261"/>
        <dbReference type="EC" id="3.1.2.6"/>
    </reaction>
</comment>
<feature type="binding site" evidence="7">
    <location>
        <position position="58"/>
    </location>
    <ligand>
        <name>Zn(2+)</name>
        <dbReference type="ChEBI" id="CHEBI:29105"/>
        <label>1</label>
    </ligand>
</feature>
<evidence type="ECO:0000256" key="3">
    <source>
        <dbReference type="ARBA" id="ARBA00006759"/>
    </source>
</evidence>
<accession>A0ABY7JJJ5</accession>
<keyword evidence="5 7" id="KW-0378">Hydrolase</keyword>
<evidence type="ECO:0000256" key="6">
    <source>
        <dbReference type="ARBA" id="ARBA00022833"/>
    </source>
</evidence>
<dbReference type="HAMAP" id="MF_01374">
    <property type="entry name" value="Glyoxalase_2"/>
    <property type="match status" value="1"/>
</dbReference>
<dbReference type="Gene3D" id="3.60.15.10">
    <property type="entry name" value="Ribonuclease Z/Hydroxyacylglutathione hydrolase-like"/>
    <property type="match status" value="1"/>
</dbReference>
<dbReference type="InterPro" id="IPR050110">
    <property type="entry name" value="Glyoxalase_II_hydrolase"/>
</dbReference>
<feature type="binding site" evidence="7">
    <location>
        <position position="136"/>
    </location>
    <ligand>
        <name>Zn(2+)</name>
        <dbReference type="ChEBI" id="CHEBI:29105"/>
        <label>2</label>
    </ligand>
</feature>
<comment type="cofactor">
    <cofactor evidence="7">
        <name>Zn(2+)</name>
        <dbReference type="ChEBI" id="CHEBI:29105"/>
    </cofactor>
    <text evidence="7">Binds 2 Zn(2+) ions per subunit.</text>
</comment>
<dbReference type="GO" id="GO:0004416">
    <property type="term" value="F:hydroxyacylglutathione hydrolase activity"/>
    <property type="evidence" value="ECO:0007669"/>
    <property type="project" value="UniProtKB-EC"/>
</dbReference>
<dbReference type="Pfam" id="PF00753">
    <property type="entry name" value="Lactamase_B"/>
    <property type="match status" value="1"/>
</dbReference>
<reference evidence="9" key="1">
    <citation type="journal article" date="2022" name="Front. Microbiol.">
        <title>New perspectives on an old grouping: The genomic and phenotypic variability of Oxalobacter formigenes and the implications for calcium oxalate stone prevention.</title>
        <authorList>
            <person name="Chmiel J.A."/>
            <person name="Carr C."/>
            <person name="Stuivenberg G.A."/>
            <person name="Venema R."/>
            <person name="Chanyi R.M."/>
            <person name="Al K.F."/>
            <person name="Giguere D."/>
            <person name="Say H."/>
            <person name="Akouris P.P."/>
            <person name="Dominguez Romero S.A."/>
            <person name="Kwong A."/>
            <person name="Tai V."/>
            <person name="Koval S.F."/>
            <person name="Razvi H."/>
            <person name="Bjazevic J."/>
            <person name="Burton J.P."/>
        </authorList>
    </citation>
    <scope>NUCLEOTIDE SEQUENCE</scope>
    <source>
        <strain evidence="9">HOxNP-1</strain>
    </source>
</reference>
<keyword evidence="4 7" id="KW-0479">Metal-binding</keyword>
<keyword evidence="10" id="KW-1185">Reference proteome</keyword>
<dbReference type="EC" id="3.1.2.6" evidence="7"/>
<evidence type="ECO:0000256" key="5">
    <source>
        <dbReference type="ARBA" id="ARBA00022801"/>
    </source>
</evidence>
<dbReference type="InterPro" id="IPR017782">
    <property type="entry name" value="Hydroxyacylglutathione_Hdrlase"/>
</dbReference>
<dbReference type="SMART" id="SM00849">
    <property type="entry name" value="Lactamase_B"/>
    <property type="match status" value="1"/>
</dbReference>
<dbReference type="PANTHER" id="PTHR43705:SF1">
    <property type="entry name" value="HYDROXYACYLGLUTATHIONE HYDROLASE GLOB"/>
    <property type="match status" value="1"/>
</dbReference>
<evidence type="ECO:0000256" key="1">
    <source>
        <dbReference type="ARBA" id="ARBA00001623"/>
    </source>
</evidence>
<name>A0ABY7JJJ5_9BURK</name>
<dbReference type="NCBIfam" id="TIGR03413">
    <property type="entry name" value="GSH_gloB"/>
    <property type="match status" value="1"/>
</dbReference>
<evidence type="ECO:0000313" key="9">
    <source>
        <dbReference type="EMBL" id="WAV97780.1"/>
    </source>
</evidence>
<feature type="binding site" evidence="7">
    <location>
        <position position="63"/>
    </location>
    <ligand>
        <name>Zn(2+)</name>
        <dbReference type="ChEBI" id="CHEBI:29105"/>
        <label>2</label>
    </ligand>
</feature>
<evidence type="ECO:0000313" key="10">
    <source>
        <dbReference type="Proteomes" id="UP001164794"/>
    </source>
</evidence>
<dbReference type="SUPFAM" id="SSF56281">
    <property type="entry name" value="Metallo-hydrolase/oxidoreductase"/>
    <property type="match status" value="1"/>
</dbReference>
<feature type="binding site" evidence="7">
    <location>
        <position position="62"/>
    </location>
    <ligand>
        <name>Zn(2+)</name>
        <dbReference type="ChEBI" id="CHEBI:29105"/>
        <label>2</label>
    </ligand>
</feature>
<sequence length="263" mass="29278">MPTDPVFSVSPIPAFRDNYIWMIDNRTHAVVIDPGDAAPVFAALKKRSLQLSAILLTHRHEDHIGGVAKLLEKTGVPVYGPRLDAIESVTHPVQEGDTVTLFGQNGPNLAVLDVPGHTRGHIAYYAPKEKWLFCGDMLFGAGCGRMFEGTPEQMWASLSRLAALPDDVQVFAGHEYTLSNLKFAREIEPGNEAIAERARTDLARRNRGRPTLPSTIGLEKATNPFLRADREDVMKRLEELGHLKNRNPVNSFAAMREWKNTYI</sequence>
<evidence type="ECO:0000259" key="8">
    <source>
        <dbReference type="SMART" id="SM00849"/>
    </source>
</evidence>
<proteinExistence type="inferred from homology"/>
<feature type="binding site" evidence="7">
    <location>
        <position position="174"/>
    </location>
    <ligand>
        <name>Zn(2+)</name>
        <dbReference type="ChEBI" id="CHEBI:29105"/>
        <label>2</label>
    </ligand>
</feature>
<comment type="subunit">
    <text evidence="7">Monomer.</text>
</comment>
<dbReference type="Proteomes" id="UP001164794">
    <property type="component" value="Chromosome"/>
</dbReference>
<feature type="binding site" evidence="7">
    <location>
        <position position="60"/>
    </location>
    <ligand>
        <name>Zn(2+)</name>
        <dbReference type="ChEBI" id="CHEBI:29105"/>
        <label>1</label>
    </ligand>
</feature>
<gene>
    <name evidence="7 9" type="primary">gloB</name>
    <name evidence="9" type="ORF">NB645_03365</name>
</gene>
<dbReference type="PIRSF" id="PIRSF005457">
    <property type="entry name" value="Glx"/>
    <property type="match status" value="1"/>
</dbReference>
<dbReference type="InterPro" id="IPR035680">
    <property type="entry name" value="Clx_II_MBL"/>
</dbReference>
<protein>
    <recommendedName>
        <fullName evidence="7">Hydroxyacylglutathione hydrolase</fullName>
        <ecNumber evidence="7">3.1.2.6</ecNumber>
    </recommendedName>
    <alternativeName>
        <fullName evidence="7">Glyoxalase II</fullName>
        <shortName evidence="7">Glx II</shortName>
    </alternativeName>
</protein>
<dbReference type="EMBL" id="CP098248">
    <property type="protein sequence ID" value="WAV97780.1"/>
    <property type="molecule type" value="Genomic_DNA"/>
</dbReference>
<comment type="function">
    <text evidence="7">Thiolesterase that catalyzes the hydrolysis of S-D-lactoyl-glutathione to form glutathione and D-lactic acid.</text>
</comment>
<feature type="domain" description="Metallo-beta-lactamase" evidence="8">
    <location>
        <begin position="17"/>
        <end position="174"/>
    </location>
</feature>
<dbReference type="PANTHER" id="PTHR43705">
    <property type="entry name" value="HYDROXYACYLGLUTATHIONE HYDROLASE"/>
    <property type="match status" value="1"/>
</dbReference>
<dbReference type="Pfam" id="PF16123">
    <property type="entry name" value="HAGH_C"/>
    <property type="match status" value="1"/>
</dbReference>
<evidence type="ECO:0000256" key="4">
    <source>
        <dbReference type="ARBA" id="ARBA00022723"/>
    </source>
</evidence>
<feature type="binding site" evidence="7">
    <location>
        <position position="117"/>
    </location>
    <ligand>
        <name>Zn(2+)</name>
        <dbReference type="ChEBI" id="CHEBI:29105"/>
        <label>1</label>
    </ligand>
</feature>
<keyword evidence="6 7" id="KW-0862">Zinc</keyword>
<dbReference type="CDD" id="cd07723">
    <property type="entry name" value="hydroxyacylglutathione_hydrolase_MBL-fold"/>
    <property type="match status" value="1"/>
</dbReference>
<dbReference type="InterPro" id="IPR001279">
    <property type="entry name" value="Metallo-B-lactamas"/>
</dbReference>